<feature type="compositionally biased region" description="Polar residues" evidence="5">
    <location>
        <begin position="370"/>
        <end position="388"/>
    </location>
</feature>
<evidence type="ECO:0000256" key="2">
    <source>
        <dbReference type="ARBA" id="ARBA00022692"/>
    </source>
</evidence>
<keyword evidence="2 6" id="KW-0812">Transmembrane</keyword>
<feature type="transmembrane region" description="Helical" evidence="6">
    <location>
        <begin position="57"/>
        <end position="79"/>
    </location>
</feature>
<accession>A0A8T2MAF0</accession>
<keyword evidence="4 6" id="KW-0472">Membrane</keyword>
<sequence length="442" mass="50630">MKAEDKLQILIFLLMLVNSLFVILGLSLFGCSIWIIFDKNNFITVLSTEDEIEVVAGGLFVIGLVVVGVSMLGCVGVYLENRCFIAVYMGMLFAIILGQVFITLLLLVKRNKIEAFLTESFDAIITGYGVNDTQTTWDLLDSVQQSAQCCGRRNASDWEMNFLIQTLNRMDVYPCSCFNGSCPVVSELSSEMYPFGMGSEIYSTGCGVKLRDWSETNIFVIVGMDLGLVAIQILQFVLGFHIYRNIGLKMKNRYPKNLLSTVKETPAPEPDLQQSNLEYQQPANHDYDQQLHSSDYDQEYAGASYQYQDQHYQHHPDPEDTSHLFDQQHHSAYAQEDSREAYDQYQHHHHHEPEPTSYDYDYKPDYNPDQNHTGQNYGQTGQNYDQTDQNYGQTGQNYGQTGQNYNQYQDSYYQHNTDQPYPQTGHHNQGFVHDSGNHFDDY</sequence>
<comment type="caution">
    <text evidence="7">The sequence shown here is derived from an EMBL/GenBank/DDBJ whole genome shotgun (WGS) entry which is preliminary data.</text>
</comment>
<evidence type="ECO:0000256" key="4">
    <source>
        <dbReference type="ARBA" id="ARBA00023136"/>
    </source>
</evidence>
<evidence type="ECO:0000313" key="7">
    <source>
        <dbReference type="EMBL" id="KAG9280227.1"/>
    </source>
</evidence>
<dbReference type="PRINTS" id="PR00259">
    <property type="entry name" value="TMFOUR"/>
</dbReference>
<evidence type="ECO:0000313" key="8">
    <source>
        <dbReference type="Proteomes" id="UP000752171"/>
    </source>
</evidence>
<dbReference type="InterPro" id="IPR008952">
    <property type="entry name" value="Tetraspanin_EC2_sf"/>
</dbReference>
<dbReference type="Proteomes" id="UP000752171">
    <property type="component" value="Unassembled WGS sequence"/>
</dbReference>
<dbReference type="SUPFAM" id="SSF48652">
    <property type="entry name" value="Tetraspanin"/>
    <property type="match status" value="1"/>
</dbReference>
<organism evidence="7 8">
    <name type="scientific">Astyanax mexicanus</name>
    <name type="common">Blind cave fish</name>
    <name type="synonym">Astyanax fasciatus mexicanus</name>
    <dbReference type="NCBI Taxonomy" id="7994"/>
    <lineage>
        <taxon>Eukaryota</taxon>
        <taxon>Metazoa</taxon>
        <taxon>Chordata</taxon>
        <taxon>Craniata</taxon>
        <taxon>Vertebrata</taxon>
        <taxon>Euteleostomi</taxon>
        <taxon>Actinopterygii</taxon>
        <taxon>Neopterygii</taxon>
        <taxon>Teleostei</taxon>
        <taxon>Ostariophysi</taxon>
        <taxon>Characiformes</taxon>
        <taxon>Characoidei</taxon>
        <taxon>Acestrorhamphidae</taxon>
        <taxon>Acestrorhamphinae</taxon>
        <taxon>Astyanax</taxon>
    </lineage>
</organism>
<dbReference type="OrthoDB" id="6361633at2759"/>
<feature type="compositionally biased region" description="Low complexity" evidence="5">
    <location>
        <begin position="389"/>
        <end position="404"/>
    </location>
</feature>
<dbReference type="PROSITE" id="PS51257">
    <property type="entry name" value="PROKAR_LIPOPROTEIN"/>
    <property type="match status" value="1"/>
</dbReference>
<dbReference type="Pfam" id="PF00335">
    <property type="entry name" value="Tetraspanin"/>
    <property type="match status" value="1"/>
</dbReference>
<dbReference type="PANTHER" id="PTHR19282:SF527">
    <property type="entry name" value="TETRASPANIN"/>
    <property type="match status" value="1"/>
</dbReference>
<proteinExistence type="predicted"/>
<keyword evidence="3 6" id="KW-1133">Transmembrane helix</keyword>
<evidence type="ECO:0000256" key="5">
    <source>
        <dbReference type="SAM" id="MobiDB-lite"/>
    </source>
</evidence>
<feature type="region of interest" description="Disordered" evidence="5">
    <location>
        <begin position="422"/>
        <end position="442"/>
    </location>
</feature>
<dbReference type="AlphaFoldDB" id="A0A8T2MAF0"/>
<dbReference type="EMBL" id="JAICCE010000002">
    <property type="protein sequence ID" value="KAG9280227.1"/>
    <property type="molecule type" value="Genomic_DNA"/>
</dbReference>
<gene>
    <name evidence="7" type="primary">CD37</name>
    <name evidence="7" type="ORF">AMEX_G2909</name>
</gene>
<protein>
    <submittedName>
        <fullName evidence="7">CD82 antigen-like</fullName>
    </submittedName>
</protein>
<feature type="transmembrane region" description="Helical" evidence="6">
    <location>
        <begin position="86"/>
        <end position="108"/>
    </location>
</feature>
<feature type="region of interest" description="Disordered" evidence="5">
    <location>
        <begin position="336"/>
        <end position="404"/>
    </location>
</feature>
<feature type="transmembrane region" description="Helical" evidence="6">
    <location>
        <begin position="12"/>
        <end position="37"/>
    </location>
</feature>
<evidence type="ECO:0000256" key="3">
    <source>
        <dbReference type="ARBA" id="ARBA00022989"/>
    </source>
</evidence>
<name>A0A8T2MAF0_ASTMX</name>
<comment type="subcellular location">
    <subcellularLocation>
        <location evidence="1">Membrane</location>
        <topology evidence="1">Multi-pass membrane protein</topology>
    </subcellularLocation>
</comment>
<evidence type="ECO:0000256" key="6">
    <source>
        <dbReference type="SAM" id="Phobius"/>
    </source>
</evidence>
<dbReference type="PANTHER" id="PTHR19282">
    <property type="entry name" value="TETRASPANIN"/>
    <property type="match status" value="1"/>
</dbReference>
<reference evidence="7 8" key="1">
    <citation type="submission" date="2021-07" db="EMBL/GenBank/DDBJ databases">
        <authorList>
            <person name="Imarazene B."/>
            <person name="Zahm M."/>
            <person name="Klopp C."/>
            <person name="Cabau C."/>
            <person name="Beille S."/>
            <person name="Jouanno E."/>
            <person name="Castinel A."/>
            <person name="Lluch J."/>
            <person name="Gil L."/>
            <person name="Kuchtly C."/>
            <person name="Lopez Roques C."/>
            <person name="Donnadieu C."/>
            <person name="Parrinello H."/>
            <person name="Journot L."/>
            <person name="Du K."/>
            <person name="Schartl M."/>
            <person name="Retaux S."/>
            <person name="Guiguen Y."/>
        </authorList>
    </citation>
    <scope>NUCLEOTIDE SEQUENCE [LARGE SCALE GENOMIC DNA]</scope>
    <source>
        <strain evidence="7">Pach_M1</strain>
        <tissue evidence="7">Testis</tissue>
    </source>
</reference>
<dbReference type="InterPro" id="IPR018499">
    <property type="entry name" value="Tetraspanin/Peripherin"/>
</dbReference>
<evidence type="ECO:0000256" key="1">
    <source>
        <dbReference type="ARBA" id="ARBA00004141"/>
    </source>
</evidence>
<dbReference type="Gene3D" id="1.10.1450.10">
    <property type="entry name" value="Tetraspanin"/>
    <property type="match status" value="1"/>
</dbReference>
<feature type="transmembrane region" description="Helical" evidence="6">
    <location>
        <begin position="218"/>
        <end position="243"/>
    </location>
</feature>
<feature type="compositionally biased region" description="Basic and acidic residues" evidence="5">
    <location>
        <begin position="336"/>
        <end position="366"/>
    </location>
</feature>
<dbReference type="GO" id="GO:0005886">
    <property type="term" value="C:plasma membrane"/>
    <property type="evidence" value="ECO:0007669"/>
    <property type="project" value="TreeGrafter"/>
</dbReference>